<protein>
    <recommendedName>
        <fullName evidence="9">tRNA-dihydrouridine(16/17) synthase [NAD(P)(+)]</fullName>
        <ecNumber evidence="9">1.3.1.88</ecNumber>
    </recommendedName>
</protein>
<dbReference type="GO" id="GO:0002943">
    <property type="term" value="P:tRNA dihydrouridine synthesis"/>
    <property type="evidence" value="ECO:0007669"/>
    <property type="project" value="UniProtKB-ARBA"/>
</dbReference>
<dbReference type="CDD" id="cd02801">
    <property type="entry name" value="DUS_like_FMN"/>
    <property type="match status" value="1"/>
</dbReference>
<evidence type="ECO:0000313" key="15">
    <source>
        <dbReference type="EMBL" id="KAL2630289.1"/>
    </source>
</evidence>
<comment type="caution">
    <text evidence="15">The sequence shown here is derived from an EMBL/GenBank/DDBJ whole genome shotgun (WGS) entry which is preliminary data.</text>
</comment>
<comment type="catalytic activity">
    <reaction evidence="13">
        <text>5,6-dihydrouridine(17) in tRNA + NADP(+) = uridine(17) in tRNA + NADPH + H(+)</text>
        <dbReference type="Rhea" id="RHEA:53368"/>
        <dbReference type="Rhea" id="RHEA-COMP:13541"/>
        <dbReference type="Rhea" id="RHEA-COMP:13542"/>
        <dbReference type="ChEBI" id="CHEBI:15378"/>
        <dbReference type="ChEBI" id="CHEBI:57783"/>
        <dbReference type="ChEBI" id="CHEBI:58349"/>
        <dbReference type="ChEBI" id="CHEBI:65315"/>
        <dbReference type="ChEBI" id="CHEBI:74443"/>
        <dbReference type="EC" id="1.3.1.88"/>
    </reaction>
    <physiologicalReaction direction="right-to-left" evidence="13">
        <dbReference type="Rhea" id="RHEA:53370"/>
    </physiologicalReaction>
</comment>
<evidence type="ECO:0000256" key="13">
    <source>
        <dbReference type="ARBA" id="ARBA00049467"/>
    </source>
</evidence>
<evidence type="ECO:0000256" key="2">
    <source>
        <dbReference type="ARBA" id="ARBA00022630"/>
    </source>
</evidence>
<keyword evidence="2" id="KW-0285">Flavoprotein</keyword>
<evidence type="ECO:0000256" key="1">
    <source>
        <dbReference type="ARBA" id="ARBA00001917"/>
    </source>
</evidence>
<dbReference type="AlphaFoldDB" id="A0ABD1YHL4"/>
<comment type="catalytic activity">
    <reaction evidence="11">
        <text>5,6-dihydrouridine(16) in tRNA + NADP(+) = uridine(16) in tRNA + NADPH + H(+)</text>
        <dbReference type="Rhea" id="RHEA:53376"/>
        <dbReference type="Rhea" id="RHEA-COMP:13543"/>
        <dbReference type="Rhea" id="RHEA-COMP:13544"/>
        <dbReference type="ChEBI" id="CHEBI:15378"/>
        <dbReference type="ChEBI" id="CHEBI:57783"/>
        <dbReference type="ChEBI" id="CHEBI:58349"/>
        <dbReference type="ChEBI" id="CHEBI:65315"/>
        <dbReference type="ChEBI" id="CHEBI:74443"/>
        <dbReference type="EC" id="1.3.1.88"/>
    </reaction>
    <physiologicalReaction direction="right-to-left" evidence="11">
        <dbReference type="Rhea" id="RHEA:53378"/>
    </physiologicalReaction>
</comment>
<comment type="similarity">
    <text evidence="8">Belongs to the Dus family. Dus1 subfamily.</text>
</comment>
<comment type="catalytic activity">
    <reaction evidence="10">
        <text>5,6-dihydrouridine(17) in tRNA + NAD(+) = uridine(17) in tRNA + NADH + H(+)</text>
        <dbReference type="Rhea" id="RHEA:53372"/>
        <dbReference type="Rhea" id="RHEA-COMP:13541"/>
        <dbReference type="Rhea" id="RHEA-COMP:13542"/>
        <dbReference type="ChEBI" id="CHEBI:15378"/>
        <dbReference type="ChEBI" id="CHEBI:57540"/>
        <dbReference type="ChEBI" id="CHEBI:57945"/>
        <dbReference type="ChEBI" id="CHEBI:65315"/>
        <dbReference type="ChEBI" id="CHEBI:74443"/>
        <dbReference type="EC" id="1.3.1.88"/>
    </reaction>
    <physiologicalReaction direction="right-to-left" evidence="10">
        <dbReference type="Rhea" id="RHEA:53374"/>
    </physiologicalReaction>
</comment>
<evidence type="ECO:0000256" key="6">
    <source>
        <dbReference type="ARBA" id="ARBA00023002"/>
    </source>
</evidence>
<keyword evidence="5" id="KW-0521">NADP</keyword>
<evidence type="ECO:0000256" key="3">
    <source>
        <dbReference type="ARBA" id="ARBA00022643"/>
    </source>
</evidence>
<dbReference type="InterPro" id="IPR018517">
    <property type="entry name" value="tRNA_hU_synthase_CS"/>
</dbReference>
<gene>
    <name evidence="15" type="ORF">R1flu_014975</name>
</gene>
<keyword evidence="3" id="KW-0288">FMN</keyword>
<dbReference type="InterPro" id="IPR035587">
    <property type="entry name" value="DUS-like_FMN-bd"/>
</dbReference>
<evidence type="ECO:0000313" key="16">
    <source>
        <dbReference type="Proteomes" id="UP001605036"/>
    </source>
</evidence>
<dbReference type="PANTHER" id="PTHR11082">
    <property type="entry name" value="TRNA-DIHYDROURIDINE SYNTHASE"/>
    <property type="match status" value="1"/>
</dbReference>
<comment type="catalytic activity">
    <reaction evidence="12">
        <text>5,6-dihydrouridine(16) in tRNA + NAD(+) = uridine(16) in tRNA + NADH + H(+)</text>
        <dbReference type="Rhea" id="RHEA:53380"/>
        <dbReference type="Rhea" id="RHEA-COMP:13543"/>
        <dbReference type="Rhea" id="RHEA-COMP:13544"/>
        <dbReference type="ChEBI" id="CHEBI:15378"/>
        <dbReference type="ChEBI" id="CHEBI:57540"/>
        <dbReference type="ChEBI" id="CHEBI:57945"/>
        <dbReference type="ChEBI" id="CHEBI:65315"/>
        <dbReference type="ChEBI" id="CHEBI:74443"/>
        <dbReference type="EC" id="1.3.1.88"/>
    </reaction>
    <physiologicalReaction direction="right-to-left" evidence="12">
        <dbReference type="Rhea" id="RHEA:53382"/>
    </physiologicalReaction>
</comment>
<comment type="cofactor">
    <cofactor evidence="1">
        <name>FMN</name>
        <dbReference type="ChEBI" id="CHEBI:58210"/>
    </cofactor>
</comment>
<dbReference type="SUPFAM" id="SSF51395">
    <property type="entry name" value="FMN-linked oxidoreductases"/>
    <property type="match status" value="1"/>
</dbReference>
<evidence type="ECO:0000256" key="12">
    <source>
        <dbReference type="ARBA" id="ARBA00048934"/>
    </source>
</evidence>
<evidence type="ECO:0000256" key="5">
    <source>
        <dbReference type="ARBA" id="ARBA00022857"/>
    </source>
</evidence>
<dbReference type="EC" id="1.3.1.88" evidence="9"/>
<dbReference type="PANTHER" id="PTHR11082:SF5">
    <property type="entry name" value="TRNA-DIHYDROURIDINE(16_17) SYNTHASE [NAD(P)(+)]-LIKE"/>
    <property type="match status" value="1"/>
</dbReference>
<dbReference type="InterPro" id="IPR013785">
    <property type="entry name" value="Aldolase_TIM"/>
</dbReference>
<sequence length="509" mass="57441">MAFALLRPREGTLGRFFCFSGRGSAFFCNEVVQKLFVQKLLMGSRTFTELAEMAIGDERVDESAPTTPDCAEERIDLSGLHGRNFDLKFTGANGSASKRMRLESPIYSQIDNLKEKHFAAAWEHWRRLGAPKLHVAPMVDQSELPFRMMCRKYGATAAYTPMLHSRLYVQDYKYRKEFTTCLEDRPLFVQFCANNPDTLLEAGRLVEGSCDYVDLNLGCPQRIAKRGNYGAFLMDNLPLVEALVRKLSSNLITPVSCKIRLFPDIKDTLAYAHMLEDAGCSLLAVHGRTRDQKNGKLIRADWEAIRKVREALRIPVLANGNIRWLQDVEECIAATGVEGVLSAESILENPAMFGGYRPLAEVLNAGTEANTDGDQSVGRFVEHSSEPAGFQKTIDERVLCLEYLDLCEKYPVPMRMVRGHVHKMLGNYWFRHHPDFREELNKQFKLTVVWLKDLLQRMMVLPLPQTRSNIPAEDTKTAVNGVMTGQHDAEPSTLRTVDDERSLLNGGSV</sequence>
<evidence type="ECO:0000256" key="8">
    <source>
        <dbReference type="ARBA" id="ARBA00038313"/>
    </source>
</evidence>
<proteinExistence type="inferred from homology"/>
<dbReference type="PROSITE" id="PS01136">
    <property type="entry name" value="UPF0034"/>
    <property type="match status" value="1"/>
</dbReference>
<accession>A0ABD1YHL4</accession>
<dbReference type="Gene3D" id="3.20.20.70">
    <property type="entry name" value="Aldolase class I"/>
    <property type="match status" value="1"/>
</dbReference>
<evidence type="ECO:0000256" key="4">
    <source>
        <dbReference type="ARBA" id="ARBA00022694"/>
    </source>
</evidence>
<evidence type="ECO:0000256" key="10">
    <source>
        <dbReference type="ARBA" id="ARBA00047287"/>
    </source>
</evidence>
<keyword evidence="4" id="KW-0819">tRNA processing</keyword>
<keyword evidence="7" id="KW-0520">NAD</keyword>
<reference evidence="15 16" key="1">
    <citation type="submission" date="2024-09" db="EMBL/GenBank/DDBJ databases">
        <title>Chromosome-scale assembly of Riccia fluitans.</title>
        <authorList>
            <person name="Paukszto L."/>
            <person name="Sawicki J."/>
            <person name="Karawczyk K."/>
            <person name="Piernik-Szablinska J."/>
            <person name="Szczecinska M."/>
            <person name="Mazdziarz M."/>
        </authorList>
    </citation>
    <scope>NUCLEOTIDE SEQUENCE [LARGE SCALE GENOMIC DNA]</scope>
    <source>
        <strain evidence="15">Rf_01</strain>
        <tissue evidence="15">Aerial parts of the thallus</tissue>
    </source>
</reference>
<keyword evidence="16" id="KW-1185">Reference proteome</keyword>
<evidence type="ECO:0000259" key="14">
    <source>
        <dbReference type="Pfam" id="PF01207"/>
    </source>
</evidence>
<dbReference type="GO" id="GO:0016491">
    <property type="term" value="F:oxidoreductase activity"/>
    <property type="evidence" value="ECO:0007669"/>
    <property type="project" value="UniProtKB-KW"/>
</dbReference>
<dbReference type="EMBL" id="JBHFFA010000004">
    <property type="protein sequence ID" value="KAL2630289.1"/>
    <property type="molecule type" value="Genomic_DNA"/>
</dbReference>
<dbReference type="Proteomes" id="UP001605036">
    <property type="component" value="Unassembled WGS sequence"/>
</dbReference>
<organism evidence="15 16">
    <name type="scientific">Riccia fluitans</name>
    <dbReference type="NCBI Taxonomy" id="41844"/>
    <lineage>
        <taxon>Eukaryota</taxon>
        <taxon>Viridiplantae</taxon>
        <taxon>Streptophyta</taxon>
        <taxon>Embryophyta</taxon>
        <taxon>Marchantiophyta</taxon>
        <taxon>Marchantiopsida</taxon>
        <taxon>Marchantiidae</taxon>
        <taxon>Marchantiales</taxon>
        <taxon>Ricciaceae</taxon>
        <taxon>Riccia</taxon>
    </lineage>
</organism>
<dbReference type="Pfam" id="PF01207">
    <property type="entry name" value="Dus"/>
    <property type="match status" value="1"/>
</dbReference>
<keyword evidence="6" id="KW-0560">Oxidoreductase</keyword>
<evidence type="ECO:0000256" key="9">
    <source>
        <dbReference type="ARBA" id="ARBA00038890"/>
    </source>
</evidence>
<evidence type="ECO:0000256" key="11">
    <source>
        <dbReference type="ARBA" id="ARBA00047652"/>
    </source>
</evidence>
<evidence type="ECO:0000256" key="7">
    <source>
        <dbReference type="ARBA" id="ARBA00023027"/>
    </source>
</evidence>
<name>A0ABD1YHL4_9MARC</name>
<dbReference type="FunFam" id="3.20.20.70:FF:000162">
    <property type="entry name" value="tRNA-dihydrouridine(16/17) synthase [NAD(P)(+)]-like"/>
    <property type="match status" value="1"/>
</dbReference>
<feature type="domain" description="DUS-like FMN-binding" evidence="14">
    <location>
        <begin position="135"/>
        <end position="356"/>
    </location>
</feature>